<dbReference type="GO" id="GO:0016757">
    <property type="term" value="F:glycosyltransferase activity"/>
    <property type="evidence" value="ECO:0007669"/>
    <property type="project" value="UniProtKB-KW"/>
</dbReference>
<evidence type="ECO:0000313" key="6">
    <source>
        <dbReference type="Proteomes" id="UP000231021"/>
    </source>
</evidence>
<dbReference type="InterPro" id="IPR029044">
    <property type="entry name" value="Nucleotide-diphossugar_trans"/>
</dbReference>
<name>A0A2H0BZT9_9BACT</name>
<evidence type="ECO:0000256" key="2">
    <source>
        <dbReference type="ARBA" id="ARBA00022676"/>
    </source>
</evidence>
<evidence type="ECO:0000313" key="5">
    <source>
        <dbReference type="EMBL" id="PIP62560.1"/>
    </source>
</evidence>
<feature type="domain" description="Glycosyltransferase 2-like" evidence="4">
    <location>
        <begin position="22"/>
        <end position="148"/>
    </location>
</feature>
<organism evidence="5 6">
    <name type="scientific">Candidatus Roizmanbacteria bacterium CG22_combo_CG10-13_8_21_14_all_35_9</name>
    <dbReference type="NCBI Taxonomy" id="1974861"/>
    <lineage>
        <taxon>Bacteria</taxon>
        <taxon>Candidatus Roizmaniibacteriota</taxon>
    </lineage>
</organism>
<dbReference type="PANTHER" id="PTHR43179">
    <property type="entry name" value="RHAMNOSYLTRANSFERASE WBBL"/>
    <property type="match status" value="1"/>
</dbReference>
<dbReference type="Pfam" id="PF00535">
    <property type="entry name" value="Glycos_transf_2"/>
    <property type="match status" value="1"/>
</dbReference>
<sequence>MKNDLTVIIPTLNNVKGLHYLLKYFKDKPYKVVVVDNRKKNLGFAGGVNKGAKYIKTKWLLILNDDVEFYDNTSIKRLIEVAEKRKLDAVSPVLENPKGKVENYGYKLLPIGKIKLVKEFSIFNLQFSNIDGLTAACLLIRTSVFKKLKGFDEKFFAYLEDVDFFIRFKKDGYKMGIAADIEVLHNHMTTTKTMGNFKARQDIINWWRLYFKHPEKFRFDWKFIIERLRNISGYIKASL</sequence>
<evidence type="ECO:0000256" key="3">
    <source>
        <dbReference type="ARBA" id="ARBA00022679"/>
    </source>
</evidence>
<comment type="caution">
    <text evidence="5">The sequence shown here is derived from an EMBL/GenBank/DDBJ whole genome shotgun (WGS) entry which is preliminary data.</text>
</comment>
<comment type="similarity">
    <text evidence="1">Belongs to the glycosyltransferase 2 family.</text>
</comment>
<accession>A0A2H0BZT9</accession>
<keyword evidence="3" id="KW-0808">Transferase</keyword>
<dbReference type="InterPro" id="IPR001173">
    <property type="entry name" value="Glyco_trans_2-like"/>
</dbReference>
<keyword evidence="2" id="KW-0328">Glycosyltransferase</keyword>
<evidence type="ECO:0000256" key="1">
    <source>
        <dbReference type="ARBA" id="ARBA00006739"/>
    </source>
</evidence>
<dbReference type="Proteomes" id="UP000231021">
    <property type="component" value="Unassembled WGS sequence"/>
</dbReference>
<dbReference type="Gene3D" id="3.90.550.10">
    <property type="entry name" value="Spore Coat Polysaccharide Biosynthesis Protein SpsA, Chain A"/>
    <property type="match status" value="1"/>
</dbReference>
<dbReference type="PANTHER" id="PTHR43179:SF12">
    <property type="entry name" value="GALACTOFURANOSYLTRANSFERASE GLFT2"/>
    <property type="match status" value="1"/>
</dbReference>
<proteinExistence type="inferred from homology"/>
<protein>
    <recommendedName>
        <fullName evidence="4">Glycosyltransferase 2-like domain-containing protein</fullName>
    </recommendedName>
</protein>
<dbReference type="EMBL" id="PCTB01000065">
    <property type="protein sequence ID" value="PIP62560.1"/>
    <property type="molecule type" value="Genomic_DNA"/>
</dbReference>
<gene>
    <name evidence="5" type="ORF">COW98_03380</name>
</gene>
<evidence type="ECO:0000259" key="4">
    <source>
        <dbReference type="Pfam" id="PF00535"/>
    </source>
</evidence>
<dbReference type="AlphaFoldDB" id="A0A2H0BZT9"/>
<dbReference type="SUPFAM" id="SSF53448">
    <property type="entry name" value="Nucleotide-diphospho-sugar transferases"/>
    <property type="match status" value="1"/>
</dbReference>
<reference evidence="5 6" key="1">
    <citation type="submission" date="2017-09" db="EMBL/GenBank/DDBJ databases">
        <title>Depth-based differentiation of microbial function through sediment-hosted aquifers and enrichment of novel symbionts in the deep terrestrial subsurface.</title>
        <authorList>
            <person name="Probst A.J."/>
            <person name="Ladd B."/>
            <person name="Jarett J.K."/>
            <person name="Geller-Mcgrath D.E."/>
            <person name="Sieber C.M."/>
            <person name="Emerson J.B."/>
            <person name="Anantharaman K."/>
            <person name="Thomas B.C."/>
            <person name="Malmstrom R."/>
            <person name="Stieglmeier M."/>
            <person name="Klingl A."/>
            <person name="Woyke T."/>
            <person name="Ryan C.M."/>
            <person name="Banfield J.F."/>
        </authorList>
    </citation>
    <scope>NUCLEOTIDE SEQUENCE [LARGE SCALE GENOMIC DNA]</scope>
    <source>
        <strain evidence="5">CG22_combo_CG10-13_8_21_14_all_35_9</strain>
    </source>
</reference>